<dbReference type="InterPro" id="IPR000082">
    <property type="entry name" value="SEA_dom"/>
</dbReference>
<feature type="non-terminal residue" evidence="2">
    <location>
        <position position="390"/>
    </location>
</feature>
<dbReference type="Gene3D" id="3.30.70.960">
    <property type="entry name" value="SEA domain"/>
    <property type="match status" value="1"/>
</dbReference>
<proteinExistence type="predicted"/>
<protein>
    <recommendedName>
        <fullName evidence="1">SEA domain-containing protein</fullName>
    </recommendedName>
</protein>
<dbReference type="InterPro" id="IPR036364">
    <property type="entry name" value="SEA_dom_sf"/>
</dbReference>
<dbReference type="SUPFAM" id="SSF82671">
    <property type="entry name" value="SEA domain"/>
    <property type="match status" value="2"/>
</dbReference>
<organism evidence="2 3">
    <name type="scientific">Plakobranchus ocellatus</name>
    <dbReference type="NCBI Taxonomy" id="259542"/>
    <lineage>
        <taxon>Eukaryota</taxon>
        <taxon>Metazoa</taxon>
        <taxon>Spiralia</taxon>
        <taxon>Lophotrochozoa</taxon>
        <taxon>Mollusca</taxon>
        <taxon>Gastropoda</taxon>
        <taxon>Heterobranchia</taxon>
        <taxon>Euthyneura</taxon>
        <taxon>Panpulmonata</taxon>
        <taxon>Sacoglossa</taxon>
        <taxon>Placobranchoidea</taxon>
        <taxon>Plakobranchidae</taxon>
        <taxon>Plakobranchus</taxon>
    </lineage>
</organism>
<dbReference type="EMBL" id="BLXT01000055">
    <property type="protein sequence ID" value="GFN74176.1"/>
    <property type="molecule type" value="Genomic_DNA"/>
</dbReference>
<evidence type="ECO:0000259" key="1">
    <source>
        <dbReference type="PROSITE" id="PS50024"/>
    </source>
</evidence>
<accession>A0AAV3XUI3</accession>
<reference evidence="2 3" key="1">
    <citation type="journal article" date="2021" name="Elife">
        <title>Chloroplast acquisition without the gene transfer in kleptoplastic sea slugs, Plakobranchus ocellatus.</title>
        <authorList>
            <person name="Maeda T."/>
            <person name="Takahashi S."/>
            <person name="Yoshida T."/>
            <person name="Shimamura S."/>
            <person name="Takaki Y."/>
            <person name="Nagai Y."/>
            <person name="Toyoda A."/>
            <person name="Suzuki Y."/>
            <person name="Arimoto A."/>
            <person name="Ishii H."/>
            <person name="Satoh N."/>
            <person name="Nishiyama T."/>
            <person name="Hasebe M."/>
            <person name="Maruyama T."/>
            <person name="Minagawa J."/>
            <person name="Obokata J."/>
            <person name="Shigenobu S."/>
        </authorList>
    </citation>
    <scope>NUCLEOTIDE SEQUENCE [LARGE SCALE GENOMIC DNA]</scope>
</reference>
<sequence>MPSDIRRMKIKKLLISDFTPSTATQTFSTTFTSATLTPSATPTMPTTPTTPTSTETTYFIRISFQTMNVTYTEELNDKSSALYLLINQLFCDDIDDILHDHPDMFPTYMECEINVFGGEPPRVNFSLQFQDLKGINRTSVKERAISMIIENARREDYMGRYALLIGNLLISMDGITVEFSTMSTTPNIFNAISYNYTFYIFKGNYTEQLRDKTSQYFKEQAYLFCNDVDHIFEASGLRNVKKRYHGCAVEEFGPNLEVKFQVILRDPDVVRVSTMFSIFAYHGEQTELDGISFLILGGIYVTFDADPTYSLLILDSFTTHPYPFSTTTPSVEYTELSLTLSILRPDFTFDLSFVTSARYRLLAGSFCDDISVWLDSWSSVDYVSCGEVKF</sequence>
<evidence type="ECO:0000313" key="2">
    <source>
        <dbReference type="EMBL" id="GFN74176.1"/>
    </source>
</evidence>
<dbReference type="Proteomes" id="UP000735302">
    <property type="component" value="Unassembled WGS sequence"/>
</dbReference>
<dbReference type="PROSITE" id="PS50024">
    <property type="entry name" value="SEA"/>
    <property type="match status" value="2"/>
</dbReference>
<comment type="caution">
    <text evidence="2">The sequence shown here is derived from an EMBL/GenBank/DDBJ whole genome shotgun (WGS) entry which is preliminary data.</text>
</comment>
<evidence type="ECO:0000313" key="3">
    <source>
        <dbReference type="Proteomes" id="UP000735302"/>
    </source>
</evidence>
<feature type="domain" description="SEA" evidence="1">
    <location>
        <begin position="56"/>
        <end position="182"/>
    </location>
</feature>
<name>A0AAV3XUI3_9GAST</name>
<feature type="domain" description="SEA" evidence="1">
    <location>
        <begin position="190"/>
        <end position="307"/>
    </location>
</feature>
<gene>
    <name evidence="2" type="ORF">PoB_000068200</name>
</gene>
<keyword evidence="3" id="KW-1185">Reference proteome</keyword>
<dbReference type="AlphaFoldDB" id="A0AAV3XUI3"/>